<dbReference type="InterPro" id="IPR022266">
    <property type="entry name" value="DtrJ-like"/>
</dbReference>
<keyword evidence="1" id="KW-0812">Transmembrane</keyword>
<gene>
    <name evidence="2" type="ORF">KT71_13859</name>
</gene>
<accession>A4AE34</accession>
<dbReference type="HOGENOM" id="CLU_100588_1_0_6"/>
<evidence type="ECO:0000256" key="1">
    <source>
        <dbReference type="SAM" id="Phobius"/>
    </source>
</evidence>
<feature type="transmembrane region" description="Helical" evidence="1">
    <location>
        <begin position="220"/>
        <end position="240"/>
    </location>
</feature>
<reference evidence="2 3" key="2">
    <citation type="journal article" date="2009" name="PLoS ONE">
        <title>The photosynthetic apparatus and its regulation in the aerobic gammaproteobacterium Congregibacter litoralis gen. nov., sp. nov.</title>
        <authorList>
            <person name="Spring S."/>
            <person name="Lunsdorf H."/>
            <person name="Fuchs B.M."/>
            <person name="Tindall B.J."/>
        </authorList>
    </citation>
    <scope>NUCLEOTIDE SEQUENCE [LARGE SCALE GENOMIC DNA]</scope>
    <source>
        <strain evidence="2">KT71</strain>
    </source>
</reference>
<dbReference type="Pfam" id="PF14348">
    <property type="entry name" value="DtrJ-like"/>
    <property type="match status" value="1"/>
</dbReference>
<proteinExistence type="predicted"/>
<protein>
    <submittedName>
        <fullName evidence="2">Integrating conjugative element membrane protein family</fullName>
    </submittedName>
</protein>
<reference evidence="2 3" key="1">
    <citation type="journal article" date="2007" name="Proc. Natl. Acad. Sci. U.S.A.">
        <title>Characterization of a marine gammaproteobacterium capable of aerobic anoxygenic photosynthesis.</title>
        <authorList>
            <person name="Fuchs B.M."/>
            <person name="Spring S."/>
            <person name="Teeling H."/>
            <person name="Quast C."/>
            <person name="Wulf J."/>
            <person name="Schattenhofer M."/>
            <person name="Yan S."/>
            <person name="Ferriera S."/>
            <person name="Johnson J."/>
            <person name="Glockner F.O."/>
            <person name="Amann R."/>
        </authorList>
    </citation>
    <scope>NUCLEOTIDE SEQUENCE [LARGE SCALE GENOMIC DNA]</scope>
    <source>
        <strain evidence="2">KT71</strain>
    </source>
</reference>
<dbReference type="AlphaFoldDB" id="A4AE34"/>
<feature type="transmembrane region" description="Helical" evidence="1">
    <location>
        <begin position="31"/>
        <end position="51"/>
    </location>
</feature>
<comment type="caution">
    <text evidence="2">The sequence shown here is derived from an EMBL/GenBank/DDBJ whole genome shotgun (WGS) entry which is preliminary data.</text>
</comment>
<dbReference type="eggNOG" id="ENOG502Z7W5">
    <property type="taxonomic scope" value="Bacteria"/>
</dbReference>
<dbReference type="NCBIfam" id="TIGR03747">
    <property type="entry name" value="conj_TIGR03747"/>
    <property type="match status" value="1"/>
</dbReference>
<organism evidence="2 3">
    <name type="scientific">Congregibacter litoralis KT71</name>
    <dbReference type="NCBI Taxonomy" id="314285"/>
    <lineage>
        <taxon>Bacteria</taxon>
        <taxon>Pseudomonadati</taxon>
        <taxon>Pseudomonadota</taxon>
        <taxon>Gammaproteobacteria</taxon>
        <taxon>Cellvibrionales</taxon>
        <taxon>Halieaceae</taxon>
        <taxon>Congregibacter</taxon>
    </lineage>
</organism>
<dbReference type="EMBL" id="AAOA02000001">
    <property type="protein sequence ID" value="EAQ95726.1"/>
    <property type="molecule type" value="Genomic_DNA"/>
</dbReference>
<evidence type="ECO:0000313" key="3">
    <source>
        <dbReference type="Proteomes" id="UP000019205"/>
    </source>
</evidence>
<name>A4AE34_9GAMM</name>
<feature type="transmembrane region" description="Helical" evidence="1">
    <location>
        <begin position="193"/>
        <end position="214"/>
    </location>
</feature>
<feature type="transmembrane region" description="Helical" evidence="1">
    <location>
        <begin position="151"/>
        <end position="173"/>
    </location>
</feature>
<sequence>MSESRTDNRSQDFRQGLIGRLLTTLAQGFKWLVLSLVFSILIEWLGMVFWWPDEGLNHSRDMLAAEIDFLKTDFRQSLISEDPARFTKTLAGYAYHGLFEATRIVDFVDWAGMTPRAGQSGLRSRLHDAFEPVAKYVLAAMQVTQVFSVRLAVLLLAMPVFVMFSLVAIVDGLVKRDLRRWGGGRESSFVYHWAKRTALPFLVLSWVIYLSLPFSVHPSLVVLPFATLFALGVAVTVSSFKKYL</sequence>
<keyword evidence="1" id="KW-0472">Membrane</keyword>
<keyword evidence="1" id="KW-1133">Transmembrane helix</keyword>
<keyword evidence="3" id="KW-1185">Reference proteome</keyword>
<dbReference type="STRING" id="314285.KT71_13859"/>
<dbReference type="Proteomes" id="UP000019205">
    <property type="component" value="Chromosome"/>
</dbReference>
<dbReference type="RefSeq" id="WP_008295208.1">
    <property type="nucleotide sequence ID" value="NZ_CM002299.1"/>
</dbReference>
<dbReference type="OrthoDB" id="8443503at2"/>
<evidence type="ECO:0000313" key="2">
    <source>
        <dbReference type="EMBL" id="EAQ95726.1"/>
    </source>
</evidence>